<evidence type="ECO:0000256" key="2">
    <source>
        <dbReference type="ARBA" id="ARBA00023125"/>
    </source>
</evidence>
<dbReference type="GO" id="GO:0003677">
    <property type="term" value="F:DNA binding"/>
    <property type="evidence" value="ECO:0007669"/>
    <property type="project" value="UniProtKB-KW"/>
</dbReference>
<dbReference type="Pfam" id="PF07729">
    <property type="entry name" value="FCD"/>
    <property type="match status" value="1"/>
</dbReference>
<evidence type="ECO:0000256" key="3">
    <source>
        <dbReference type="ARBA" id="ARBA00023163"/>
    </source>
</evidence>
<accession>A0AA94KZU1</accession>
<dbReference type="SMART" id="SM00895">
    <property type="entry name" value="FCD"/>
    <property type="match status" value="1"/>
</dbReference>
<dbReference type="PROSITE" id="PS50949">
    <property type="entry name" value="HTH_GNTR"/>
    <property type="match status" value="1"/>
</dbReference>
<keyword evidence="1" id="KW-0805">Transcription regulation</keyword>
<feature type="domain" description="HTH gntR-type" evidence="4">
    <location>
        <begin position="25"/>
        <end position="92"/>
    </location>
</feature>
<gene>
    <name evidence="5" type="ORF">SAMN04487783_1570</name>
</gene>
<dbReference type="InterPro" id="IPR036390">
    <property type="entry name" value="WH_DNA-bd_sf"/>
</dbReference>
<dbReference type="InterPro" id="IPR011711">
    <property type="entry name" value="GntR_C"/>
</dbReference>
<dbReference type="AlphaFoldDB" id="A0AA94KZU1"/>
<dbReference type="Gene3D" id="1.10.10.10">
    <property type="entry name" value="Winged helix-like DNA-binding domain superfamily/Winged helix DNA-binding domain"/>
    <property type="match status" value="1"/>
</dbReference>
<keyword evidence="6" id="KW-1185">Reference proteome</keyword>
<dbReference type="RefSeq" id="WP_092917482.1">
    <property type="nucleotide sequence ID" value="NZ_FOZN01000002.1"/>
</dbReference>
<dbReference type="Proteomes" id="UP000198506">
    <property type="component" value="Unassembled WGS sequence"/>
</dbReference>
<reference evidence="5 6" key="1">
    <citation type="submission" date="2016-10" db="EMBL/GenBank/DDBJ databases">
        <authorList>
            <person name="Varghese N."/>
            <person name="Submissions S."/>
        </authorList>
    </citation>
    <scope>NUCLEOTIDE SEQUENCE [LARGE SCALE GENOMIC DNA]</scope>
    <source>
        <strain evidence="5 6">IAM 15147</strain>
    </source>
</reference>
<evidence type="ECO:0000313" key="5">
    <source>
        <dbReference type="EMBL" id="SFS11417.1"/>
    </source>
</evidence>
<keyword evidence="3" id="KW-0804">Transcription</keyword>
<protein>
    <submittedName>
        <fullName evidence="5">Transcriptional regulator, GntR family</fullName>
    </submittedName>
</protein>
<comment type="caution">
    <text evidence="5">The sequence shown here is derived from an EMBL/GenBank/DDBJ whole genome shotgun (WGS) entry which is preliminary data.</text>
</comment>
<organism evidence="5 6">
    <name type="scientific">Agrococcus baldri</name>
    <dbReference type="NCBI Taxonomy" id="153730"/>
    <lineage>
        <taxon>Bacteria</taxon>
        <taxon>Bacillati</taxon>
        <taxon>Actinomycetota</taxon>
        <taxon>Actinomycetes</taxon>
        <taxon>Micrococcales</taxon>
        <taxon>Microbacteriaceae</taxon>
        <taxon>Agrococcus</taxon>
    </lineage>
</organism>
<dbReference type="PANTHER" id="PTHR43537">
    <property type="entry name" value="TRANSCRIPTIONAL REGULATOR, GNTR FAMILY"/>
    <property type="match status" value="1"/>
</dbReference>
<sequence>MTQSTSSGDALADIAAYLELPAAPARAADRAVFAVREAILDGVIEPGTWLREEALSQALAMSRTPLREALNRLRQEGLVESPTGAGLRVTELRPDDLAVVYRVRAALEGFAAELAATRATERSVRALQRAHEEMREASESRDRLRFVRGNARFHEALAEAARNDYLERLLGPVHVAIRRFQASNYHPSRMQAIVDEHEAIIEGILSGSPQAAREASEKHAVAARAETFHRLTPFESV</sequence>
<dbReference type="EMBL" id="FOZN01000002">
    <property type="protein sequence ID" value="SFS11417.1"/>
    <property type="molecule type" value="Genomic_DNA"/>
</dbReference>
<proteinExistence type="predicted"/>
<dbReference type="Gene3D" id="1.20.120.530">
    <property type="entry name" value="GntR ligand-binding domain-like"/>
    <property type="match status" value="1"/>
</dbReference>
<evidence type="ECO:0000256" key="1">
    <source>
        <dbReference type="ARBA" id="ARBA00023015"/>
    </source>
</evidence>
<dbReference type="InterPro" id="IPR000524">
    <property type="entry name" value="Tscrpt_reg_HTH_GntR"/>
</dbReference>
<dbReference type="Pfam" id="PF00392">
    <property type="entry name" value="GntR"/>
    <property type="match status" value="1"/>
</dbReference>
<dbReference type="SMART" id="SM00345">
    <property type="entry name" value="HTH_GNTR"/>
    <property type="match status" value="1"/>
</dbReference>
<evidence type="ECO:0000313" key="6">
    <source>
        <dbReference type="Proteomes" id="UP000198506"/>
    </source>
</evidence>
<keyword evidence="2" id="KW-0238">DNA-binding</keyword>
<dbReference type="SUPFAM" id="SSF48008">
    <property type="entry name" value="GntR ligand-binding domain-like"/>
    <property type="match status" value="1"/>
</dbReference>
<name>A0AA94KZU1_9MICO</name>
<evidence type="ECO:0000259" key="4">
    <source>
        <dbReference type="PROSITE" id="PS50949"/>
    </source>
</evidence>
<dbReference type="PANTHER" id="PTHR43537:SF5">
    <property type="entry name" value="UXU OPERON TRANSCRIPTIONAL REGULATOR"/>
    <property type="match status" value="1"/>
</dbReference>
<dbReference type="GO" id="GO:0003700">
    <property type="term" value="F:DNA-binding transcription factor activity"/>
    <property type="evidence" value="ECO:0007669"/>
    <property type="project" value="InterPro"/>
</dbReference>
<dbReference type="InterPro" id="IPR008920">
    <property type="entry name" value="TF_FadR/GntR_C"/>
</dbReference>
<dbReference type="InterPro" id="IPR036388">
    <property type="entry name" value="WH-like_DNA-bd_sf"/>
</dbReference>
<dbReference type="SUPFAM" id="SSF46785">
    <property type="entry name" value="Winged helix' DNA-binding domain"/>
    <property type="match status" value="1"/>
</dbReference>